<dbReference type="RefSeq" id="XP_040645999.1">
    <property type="nucleotide sequence ID" value="XM_040789046.1"/>
</dbReference>
<accession>A0A135LET0</accession>
<dbReference type="AlphaFoldDB" id="A0A135LET0"/>
<dbReference type="GeneID" id="63704346"/>
<organism evidence="1 2">
    <name type="scientific">Penicillium patulum</name>
    <name type="common">Penicillium griseofulvum</name>
    <dbReference type="NCBI Taxonomy" id="5078"/>
    <lineage>
        <taxon>Eukaryota</taxon>
        <taxon>Fungi</taxon>
        <taxon>Dikarya</taxon>
        <taxon>Ascomycota</taxon>
        <taxon>Pezizomycotina</taxon>
        <taxon>Eurotiomycetes</taxon>
        <taxon>Eurotiomycetidae</taxon>
        <taxon>Eurotiales</taxon>
        <taxon>Aspergillaceae</taxon>
        <taxon>Penicillium</taxon>
    </lineage>
</organism>
<reference evidence="1 2" key="1">
    <citation type="journal article" date="2016" name="BMC Genomics">
        <title>Genome sequencing and secondary metabolism of the postharvest pathogen Penicillium griseofulvum.</title>
        <authorList>
            <person name="Banani H."/>
            <person name="Marcet-Houben M."/>
            <person name="Ballester A.R."/>
            <person name="Abbruscato P."/>
            <person name="Gonzalez-Candelas L."/>
            <person name="Gabaldon T."/>
            <person name="Spadaro D."/>
        </authorList>
    </citation>
    <scope>NUCLEOTIDE SEQUENCE [LARGE SCALE GENOMIC DNA]</scope>
    <source>
        <strain evidence="1 2">PG3</strain>
    </source>
</reference>
<comment type="caution">
    <text evidence="1">The sequence shown here is derived from an EMBL/GenBank/DDBJ whole genome shotgun (WGS) entry which is preliminary data.</text>
</comment>
<protein>
    <submittedName>
        <fullName evidence="1">Uncharacterized protein</fullName>
    </submittedName>
</protein>
<dbReference type="Proteomes" id="UP000070168">
    <property type="component" value="Unassembled WGS sequence"/>
</dbReference>
<evidence type="ECO:0000313" key="1">
    <source>
        <dbReference type="EMBL" id="KXG47463.1"/>
    </source>
</evidence>
<evidence type="ECO:0000313" key="2">
    <source>
        <dbReference type="Proteomes" id="UP000070168"/>
    </source>
</evidence>
<dbReference type="OMA" id="AFPWTGC"/>
<name>A0A135LET0_PENPA</name>
<gene>
    <name evidence="1" type="ORF">PGRI_013330</name>
</gene>
<keyword evidence="2" id="KW-1185">Reference proteome</keyword>
<dbReference type="OrthoDB" id="3549294at2759"/>
<dbReference type="EMBL" id="LHQR01000065">
    <property type="protein sequence ID" value="KXG47463.1"/>
    <property type="molecule type" value="Genomic_DNA"/>
</dbReference>
<proteinExistence type="predicted"/>
<sequence length="464" mass="52778">MQGEGATMQYTTSEVEYYGENSCDLPDTNIIDVGEAAEDVTRWWYAILAQHEGWKAIVKRTRHDEFIAPWMVSRTCETRFAIKQQSFSPTSSYTPLSSEKAFDILAEFARLHNLGSQFPIALMTAITLPTHQYYMSTVQLPFPRTTSGKQPTTPTDIIPTIWSSLNKELPYYMTLSCSPEVMMSTLCGSFWELDVPCNLVAPWLHPLFEEILASPTGKDYETLALIGAIRRPNIGALWMGAAAGGLAPTIIANVRTACPPLDAYSFPWTGCLQTFMDIAGSGSYAHGNPEHISRPDVWRLLHLPQTEGDELLFRKRPQTPWEPWGISLPKDCALRVTSHLKCARHEYQYHHWNCELQEGVIRDEGFTTKTVTEDPCDMIHVKEPRLFPKRELDQLASEEATLYIFLWLSINGEGKPSESIYQDEWLRGIWEEEEDDWEDETDDRDSKGLIGLEDRVRAWLDSIG</sequence>